<dbReference type="GO" id="GO:0003676">
    <property type="term" value="F:nucleic acid binding"/>
    <property type="evidence" value="ECO:0007669"/>
    <property type="project" value="InterPro"/>
</dbReference>
<keyword evidence="3" id="KW-0540">Nuclease</keyword>
<dbReference type="GO" id="GO:0008409">
    <property type="term" value="F:5'-3' exonuclease activity"/>
    <property type="evidence" value="ECO:0007669"/>
    <property type="project" value="InterPro"/>
</dbReference>
<keyword evidence="12" id="KW-1185">Reference proteome</keyword>
<gene>
    <name evidence="11" type="ORF">EDC24_0404</name>
</gene>
<name>A0A3N5BCT3_9BACI</name>
<proteinExistence type="inferred from homology"/>
<dbReference type="OrthoDB" id="9809852at2"/>
<protein>
    <recommendedName>
        <fullName evidence="2">Single-stranded-DNA-specific exonuclease RecJ</fullName>
    </recommendedName>
</protein>
<dbReference type="InterPro" id="IPR051673">
    <property type="entry name" value="SSDNA_exonuclease_RecJ"/>
</dbReference>
<comment type="caution">
    <text evidence="11">The sequence shown here is derived from an EMBL/GenBank/DDBJ whole genome shotgun (WGS) entry which is preliminary data.</text>
</comment>
<evidence type="ECO:0000256" key="1">
    <source>
        <dbReference type="ARBA" id="ARBA00005915"/>
    </source>
</evidence>
<dbReference type="InterPro" id="IPR041122">
    <property type="entry name" value="RecJ_OB"/>
</dbReference>
<evidence type="ECO:0000259" key="7">
    <source>
        <dbReference type="Pfam" id="PF01368"/>
    </source>
</evidence>
<dbReference type="InterPro" id="IPR003156">
    <property type="entry name" value="DHHA1_dom"/>
</dbReference>
<evidence type="ECO:0000313" key="12">
    <source>
        <dbReference type="Proteomes" id="UP000276443"/>
    </source>
</evidence>
<evidence type="ECO:0000256" key="3">
    <source>
        <dbReference type="ARBA" id="ARBA00022722"/>
    </source>
</evidence>
<organism evidence="11 12">
    <name type="scientific">Aquisalibacillus elongatus</name>
    <dbReference type="NCBI Taxonomy" id="485577"/>
    <lineage>
        <taxon>Bacteria</taxon>
        <taxon>Bacillati</taxon>
        <taxon>Bacillota</taxon>
        <taxon>Bacilli</taxon>
        <taxon>Bacillales</taxon>
        <taxon>Bacillaceae</taxon>
        <taxon>Aquisalibacillus</taxon>
    </lineage>
</organism>
<dbReference type="Gene3D" id="3.10.310.30">
    <property type="match status" value="1"/>
</dbReference>
<accession>A0A3N5BCT3</accession>
<dbReference type="InterPro" id="IPR038763">
    <property type="entry name" value="DHH_sf"/>
</dbReference>
<evidence type="ECO:0000259" key="9">
    <source>
        <dbReference type="Pfam" id="PF10141"/>
    </source>
</evidence>
<feature type="coiled-coil region" evidence="6">
    <location>
        <begin position="294"/>
        <end position="328"/>
    </location>
</feature>
<dbReference type="NCBIfam" id="TIGR00644">
    <property type="entry name" value="recJ"/>
    <property type="match status" value="1"/>
</dbReference>
<keyword evidence="4" id="KW-0378">Hydrolase</keyword>
<keyword evidence="5 11" id="KW-0269">Exonuclease</keyword>
<keyword evidence="6" id="KW-0175">Coiled coil</keyword>
<dbReference type="InterPro" id="IPR001667">
    <property type="entry name" value="DDH_dom"/>
</dbReference>
<dbReference type="RefSeq" id="WP_124219263.1">
    <property type="nucleotide sequence ID" value="NZ_RKRF01000007.1"/>
</dbReference>
<evidence type="ECO:0000259" key="8">
    <source>
        <dbReference type="Pfam" id="PF02272"/>
    </source>
</evidence>
<dbReference type="Pfam" id="PF02272">
    <property type="entry name" value="DHHA1"/>
    <property type="match status" value="1"/>
</dbReference>
<evidence type="ECO:0000313" key="11">
    <source>
        <dbReference type="EMBL" id="RPF55526.1"/>
    </source>
</evidence>
<feature type="domain" description="Single-stranded-DNA-specific exonuclease RecJ C-terminal" evidence="9">
    <location>
        <begin position="560"/>
        <end position="754"/>
    </location>
</feature>
<dbReference type="Pfam" id="PF17768">
    <property type="entry name" value="RecJ_OB"/>
    <property type="match status" value="1"/>
</dbReference>
<reference evidence="11 12" key="1">
    <citation type="submission" date="2018-11" db="EMBL/GenBank/DDBJ databases">
        <title>Genomic Encyclopedia of Type Strains, Phase IV (KMG-IV): sequencing the most valuable type-strain genomes for metagenomic binning, comparative biology and taxonomic classification.</title>
        <authorList>
            <person name="Goeker M."/>
        </authorList>
    </citation>
    <scope>NUCLEOTIDE SEQUENCE [LARGE SCALE GENOMIC DNA]</scope>
    <source>
        <strain evidence="11 12">DSM 18090</strain>
    </source>
</reference>
<dbReference type="Gene3D" id="3.90.1640.30">
    <property type="match status" value="1"/>
</dbReference>
<evidence type="ECO:0000256" key="4">
    <source>
        <dbReference type="ARBA" id="ARBA00022801"/>
    </source>
</evidence>
<dbReference type="Pfam" id="PF10141">
    <property type="entry name" value="ssDNA-exonuc_C"/>
    <property type="match status" value="1"/>
</dbReference>
<dbReference type="Pfam" id="PF01368">
    <property type="entry name" value="DHH"/>
    <property type="match status" value="1"/>
</dbReference>
<dbReference type="PANTHER" id="PTHR30255">
    <property type="entry name" value="SINGLE-STRANDED-DNA-SPECIFIC EXONUCLEASE RECJ"/>
    <property type="match status" value="1"/>
</dbReference>
<dbReference type="GO" id="GO:0006281">
    <property type="term" value="P:DNA repair"/>
    <property type="evidence" value="ECO:0007669"/>
    <property type="project" value="InterPro"/>
</dbReference>
<dbReference type="GO" id="GO:0006310">
    <property type="term" value="P:DNA recombination"/>
    <property type="evidence" value="ECO:0007669"/>
    <property type="project" value="InterPro"/>
</dbReference>
<dbReference type="InterPro" id="IPR004610">
    <property type="entry name" value="RecJ"/>
</dbReference>
<feature type="domain" description="RecJ OB" evidence="10">
    <location>
        <begin position="448"/>
        <end position="553"/>
    </location>
</feature>
<dbReference type="AlphaFoldDB" id="A0A3N5BCT3"/>
<evidence type="ECO:0000256" key="2">
    <source>
        <dbReference type="ARBA" id="ARBA00019841"/>
    </source>
</evidence>
<evidence type="ECO:0000259" key="10">
    <source>
        <dbReference type="Pfam" id="PF17768"/>
    </source>
</evidence>
<dbReference type="SUPFAM" id="SSF64182">
    <property type="entry name" value="DHH phosphoesterases"/>
    <property type="match status" value="1"/>
</dbReference>
<evidence type="ECO:0000256" key="6">
    <source>
        <dbReference type="SAM" id="Coils"/>
    </source>
</evidence>
<dbReference type="InterPro" id="IPR018779">
    <property type="entry name" value="RecJ_C"/>
</dbReference>
<comment type="similarity">
    <text evidence="1">Belongs to the RecJ family.</text>
</comment>
<dbReference type="Proteomes" id="UP000276443">
    <property type="component" value="Unassembled WGS sequence"/>
</dbReference>
<sequence>MLESKMNWVVHKAEYTPDIDLPVSNVIKRMLARRGIQSTDEANQFLHADVNDLHDPFQFEDMNKVVDRVNQAIVNEEQILIFGDYDADGVTATSVLVRTLRQLGAQVNYYIPNRFTEGYGPNEAAFKEASAAGINLIITVDTGIAAPNEAKVAKELGMDLIITDHHEEQDEMPEAFAILHPRLANNYPFDYLAGVGVAFKLAHALLGEIPKELLALVAIGTVADLVPLKGENRVLVKNGLKELKHTNIPGLRALMDVGKIEDHVTEDSIGFILGPRLNAVGRLQDASLAVDLLLEEDEMVAQDMASEIDELNKERQKIVSELAEEAFEEIESHYRDDKVLVLAKEGWNPGVLGIVASRIVNKYYKPTIVLGIDPETNEAKGSARSIPNYDIFKNGMELRHLFLQFGGHAQAAGMTVSVDQIDTLRQALNKQADSILSDEDFRPSLEVEGEVDWEEVDLDFPRQLQYLAPYGMGNTKPYFQINHLTLMDIRKIGAKKNHIKLNAQSDSNQIEMVGFQLGDVADQLTPGSKIDVVGEIEVNEWNGHRKLQIKLKDIRCLETQVFDYRGKDFSSKIPVEDGTTMISFNGQSTLSDHTVLDYHTDIQIVNERLKTTECLIFLDLPQQLDDIRHILSQNQYQAIYACFQNDHGQFFSSNTNREQFKVLYTVLAKHEKINEKQKAQLAQAKGWSLKQLDFMLEVFFELNFVTMNNGEIVLQKNTQQQPLTNSNTYRQQMEKLEIEKVLYYSKTDELKQWMLEAMMPQFKEGEVVHGL</sequence>
<dbReference type="EMBL" id="RKRF01000007">
    <property type="protein sequence ID" value="RPF55526.1"/>
    <property type="molecule type" value="Genomic_DNA"/>
</dbReference>
<feature type="domain" description="DHHA1" evidence="8">
    <location>
        <begin position="337"/>
        <end position="431"/>
    </location>
</feature>
<feature type="domain" description="DDH" evidence="7">
    <location>
        <begin position="78"/>
        <end position="221"/>
    </location>
</feature>
<evidence type="ECO:0000256" key="5">
    <source>
        <dbReference type="ARBA" id="ARBA00022839"/>
    </source>
</evidence>
<dbReference type="PANTHER" id="PTHR30255:SF2">
    <property type="entry name" value="SINGLE-STRANDED-DNA-SPECIFIC EXONUCLEASE RECJ"/>
    <property type="match status" value="1"/>
</dbReference>